<dbReference type="Gene3D" id="3.30.1380.20">
    <property type="entry name" value="Trafficking protein particle complex subunit 3"/>
    <property type="match status" value="1"/>
</dbReference>
<gene>
    <name evidence="2" type="ORF">IAA08_12585</name>
</gene>
<dbReference type="Proteomes" id="UP000824024">
    <property type="component" value="Unassembled WGS sequence"/>
</dbReference>
<dbReference type="InterPro" id="IPR024096">
    <property type="entry name" value="NO_sig/Golgi_transp_ligand-bd"/>
</dbReference>
<evidence type="ECO:0000313" key="3">
    <source>
        <dbReference type="Proteomes" id="UP000824024"/>
    </source>
</evidence>
<name>A0A9D2D5A8_9FIRM</name>
<keyword evidence="2" id="KW-0675">Receptor</keyword>
<evidence type="ECO:0000259" key="1">
    <source>
        <dbReference type="PROSITE" id="PS50104"/>
    </source>
</evidence>
<dbReference type="PANTHER" id="PTHR47508:SF3">
    <property type="entry name" value="TIR DOMAIN-CONTAINING PROTEIN"/>
    <property type="match status" value="1"/>
</dbReference>
<reference evidence="2" key="1">
    <citation type="journal article" date="2021" name="PeerJ">
        <title>Extensive microbial diversity within the chicken gut microbiome revealed by metagenomics and culture.</title>
        <authorList>
            <person name="Gilroy R."/>
            <person name="Ravi A."/>
            <person name="Getino M."/>
            <person name="Pursley I."/>
            <person name="Horton D.L."/>
            <person name="Alikhan N.F."/>
            <person name="Baker D."/>
            <person name="Gharbi K."/>
            <person name="Hall N."/>
            <person name="Watson M."/>
            <person name="Adriaenssens E.M."/>
            <person name="Foster-Nyarko E."/>
            <person name="Jarju S."/>
            <person name="Secka A."/>
            <person name="Antonio M."/>
            <person name="Oren A."/>
            <person name="Chaudhuri R.R."/>
            <person name="La Ragione R."/>
            <person name="Hildebrand F."/>
            <person name="Pallen M.J."/>
        </authorList>
    </citation>
    <scope>NUCLEOTIDE SEQUENCE</scope>
    <source>
        <strain evidence="2">CHK192-9172</strain>
    </source>
</reference>
<dbReference type="GO" id="GO:0007165">
    <property type="term" value="P:signal transduction"/>
    <property type="evidence" value="ECO:0007669"/>
    <property type="project" value="InterPro"/>
</dbReference>
<dbReference type="PROSITE" id="PS50104">
    <property type="entry name" value="TIR"/>
    <property type="match status" value="1"/>
</dbReference>
<feature type="domain" description="TIR" evidence="1">
    <location>
        <begin position="1"/>
        <end position="132"/>
    </location>
</feature>
<proteinExistence type="predicted"/>
<dbReference type="Gene3D" id="3.40.50.10140">
    <property type="entry name" value="Toll/interleukin-1 receptor homology (TIR) domain"/>
    <property type="match status" value="1"/>
</dbReference>
<dbReference type="AlphaFoldDB" id="A0A9D2D5A8"/>
<dbReference type="PANTHER" id="PTHR47508">
    <property type="entry name" value="SAM DOMAIN-CONTAINING PROTEIN-RELATED"/>
    <property type="match status" value="1"/>
</dbReference>
<comment type="caution">
    <text evidence="2">The sequence shown here is derived from an EMBL/GenBank/DDBJ whole genome shotgun (WGS) entry which is preliminary data.</text>
</comment>
<dbReference type="SMART" id="SM00255">
    <property type="entry name" value="TIR"/>
    <property type="match status" value="1"/>
</dbReference>
<dbReference type="SUPFAM" id="SSF111126">
    <property type="entry name" value="Ligand-binding domain in the NO signalling and Golgi transport"/>
    <property type="match status" value="1"/>
</dbReference>
<dbReference type="SUPFAM" id="SSF52200">
    <property type="entry name" value="Toll/Interleukin receptor TIR domain"/>
    <property type="match status" value="1"/>
</dbReference>
<reference evidence="2" key="2">
    <citation type="submission" date="2021-04" db="EMBL/GenBank/DDBJ databases">
        <authorList>
            <person name="Gilroy R."/>
        </authorList>
    </citation>
    <scope>NUCLEOTIDE SEQUENCE</scope>
    <source>
        <strain evidence="2">CHK192-9172</strain>
    </source>
</reference>
<organism evidence="2 3">
    <name type="scientific">Candidatus Eubacterium avistercoris</name>
    <dbReference type="NCBI Taxonomy" id="2838567"/>
    <lineage>
        <taxon>Bacteria</taxon>
        <taxon>Bacillati</taxon>
        <taxon>Bacillota</taxon>
        <taxon>Clostridia</taxon>
        <taxon>Eubacteriales</taxon>
        <taxon>Eubacteriaceae</taxon>
        <taxon>Eubacterium</taxon>
    </lineage>
</organism>
<dbReference type="EMBL" id="DXCH01000335">
    <property type="protein sequence ID" value="HIZ08759.1"/>
    <property type="molecule type" value="Genomic_DNA"/>
</dbReference>
<accession>A0A9D2D5A8</accession>
<protein>
    <submittedName>
        <fullName evidence="2">Toll/interleukin-1 receptor domain-containing protein</fullName>
    </submittedName>
</protein>
<evidence type="ECO:0000313" key="2">
    <source>
        <dbReference type="EMBL" id="HIZ08759.1"/>
    </source>
</evidence>
<dbReference type="InterPro" id="IPR000157">
    <property type="entry name" value="TIR_dom"/>
</dbReference>
<dbReference type="Pfam" id="PF13676">
    <property type="entry name" value="TIR_2"/>
    <property type="match status" value="1"/>
</dbReference>
<sequence length="334" mass="38278">MKNEIFISYSTEDQDVVKHLTEYLERSGYDCFVAYRDIPGGKHYAKDIVKVINNCRIVLFIASSSSNVSEHVLNEIDICVEKRKIIIPFFIEEFEMNDEFRYYLGRSQRIMADSENVEESFPKVLDNIKAEYPKDLQPEPAEKAPSFGEQTELKKTKTVFEYDPERGIMINPEDRQRNVSFRTDTFINMMGGIYDKVRSLSSKEEADEIFFQSGYAGGSNFGSRLAVQMENSRMKNEERLEQWCRFDSQVGWGKFSIDVSIDEEAGTLEGQLKINECFIVDKAGNRRVCAYIRGYCEGVIETLLGGVGVTLTCQACPMKNKFKSECVFNISLSE</sequence>
<dbReference type="InterPro" id="IPR035897">
    <property type="entry name" value="Toll_tir_struct_dom_sf"/>
</dbReference>